<dbReference type="HOGENOM" id="CLU_901163_0_0_1"/>
<evidence type="ECO:0000313" key="3">
    <source>
        <dbReference type="Proteomes" id="UP000015104"/>
    </source>
</evidence>
<dbReference type="Proteomes" id="UP000015104">
    <property type="component" value="Unassembled WGS sequence"/>
</dbReference>
<organism evidence="2 3">
    <name type="scientific">Tetranychus urticae</name>
    <name type="common">Two-spotted spider mite</name>
    <dbReference type="NCBI Taxonomy" id="32264"/>
    <lineage>
        <taxon>Eukaryota</taxon>
        <taxon>Metazoa</taxon>
        <taxon>Ecdysozoa</taxon>
        <taxon>Arthropoda</taxon>
        <taxon>Chelicerata</taxon>
        <taxon>Arachnida</taxon>
        <taxon>Acari</taxon>
        <taxon>Acariformes</taxon>
        <taxon>Trombidiformes</taxon>
        <taxon>Prostigmata</taxon>
        <taxon>Eleutherengona</taxon>
        <taxon>Raphignathae</taxon>
        <taxon>Tetranychoidea</taxon>
        <taxon>Tetranychidae</taxon>
        <taxon>Tetranychus</taxon>
    </lineage>
</organism>
<proteinExistence type="predicted"/>
<feature type="transmembrane region" description="Helical" evidence="1">
    <location>
        <begin position="221"/>
        <end position="244"/>
    </location>
</feature>
<name>T1KDV1_TETUR</name>
<keyword evidence="1" id="KW-1133">Transmembrane helix</keyword>
<keyword evidence="1" id="KW-0472">Membrane</keyword>
<accession>T1KDV1</accession>
<reference evidence="2" key="2">
    <citation type="submission" date="2015-06" db="UniProtKB">
        <authorList>
            <consortium name="EnsemblMetazoa"/>
        </authorList>
    </citation>
    <scope>IDENTIFICATION</scope>
</reference>
<protein>
    <submittedName>
        <fullName evidence="2">Uncharacterized protein</fullName>
    </submittedName>
</protein>
<dbReference type="AlphaFoldDB" id="T1KDV1"/>
<evidence type="ECO:0000313" key="2">
    <source>
        <dbReference type="EnsemblMetazoa" id="tetur09g04290.1"/>
    </source>
</evidence>
<reference evidence="3" key="1">
    <citation type="submission" date="2011-08" db="EMBL/GenBank/DDBJ databases">
        <authorList>
            <person name="Rombauts S."/>
        </authorList>
    </citation>
    <scope>NUCLEOTIDE SEQUENCE</scope>
    <source>
        <strain evidence="3">London</strain>
    </source>
</reference>
<dbReference type="EnsemblMetazoa" id="tetur09g04290.1">
    <property type="protein sequence ID" value="tetur09g04290.1"/>
    <property type="gene ID" value="tetur09g04290"/>
</dbReference>
<keyword evidence="1" id="KW-0812">Transmembrane</keyword>
<dbReference type="EMBL" id="CAEY01002027">
    <property type="status" value="NOT_ANNOTATED_CDS"/>
    <property type="molecule type" value="Genomic_DNA"/>
</dbReference>
<sequence length="309" mass="34812">MVVGSTVNWQYLTIHVANINWYSYAFQLNPYPTVNQTSLSQSFPGYSVPFHFIGTNFYSFSNLEVYISYLSGDKMLLNCTVVSDTDLYCSNDKFPSDLPAIGTFVWYSHSNQLFNLPDLKFKANPPPDLVTFKQTSNQLKFGISNYHPDYLSNTSIRFVCDCEANLYFGCTQIQFKSTENLITCIYNNISLTGSYAWTAILSIGSHEFSMLLVAKAKKSKIYYVLPLIPLGLIGSLGLGAYCFWIQKAHKLKSEILWPEPGKSATSIQNFATKAASTHRLNSYTKFPVMSRSDTKVTSKSLIIPSQTIY</sequence>
<keyword evidence="3" id="KW-1185">Reference proteome</keyword>
<evidence type="ECO:0000256" key="1">
    <source>
        <dbReference type="SAM" id="Phobius"/>
    </source>
</evidence>